<feature type="modified residue" description="4-aspartylphosphate" evidence="1">
    <location>
        <position position="61"/>
    </location>
</feature>
<evidence type="ECO:0000313" key="7">
    <source>
        <dbReference type="Proteomes" id="UP000027395"/>
    </source>
</evidence>
<dbReference type="SUPFAM" id="SSF52172">
    <property type="entry name" value="CheY-like"/>
    <property type="match status" value="1"/>
</dbReference>
<dbReference type="InterPro" id="IPR011006">
    <property type="entry name" value="CheY-like_superfamily"/>
</dbReference>
<dbReference type="Proteomes" id="UP000027395">
    <property type="component" value="Chromosome"/>
</dbReference>
<organism evidence="6 7">
    <name type="scientific">Planktothrix agardhii (strain NIVA-CYA 126/8)</name>
    <dbReference type="NCBI Taxonomy" id="388467"/>
    <lineage>
        <taxon>Bacteria</taxon>
        <taxon>Bacillati</taxon>
        <taxon>Cyanobacteriota</taxon>
        <taxon>Cyanophyceae</taxon>
        <taxon>Oscillatoriophycideae</taxon>
        <taxon>Oscillatoriales</taxon>
        <taxon>Microcoleaceae</taxon>
        <taxon>Planktothrix</taxon>
    </lineage>
</organism>
<dbReference type="Gene3D" id="3.30.70.270">
    <property type="match status" value="1"/>
</dbReference>
<reference evidence="6 7" key="1">
    <citation type="journal article" date="2014" name="Appl. Environ. Microbiol.">
        <title>Elucidation of insertion elements encoded on plasmids and in vitro construction of shuttle vectors from the toxic cyanobacterium Planktothrix.</title>
        <authorList>
            <person name="Christiansen G."/>
            <person name="Goesmann A."/>
            <person name="Kurmayer R."/>
        </authorList>
    </citation>
    <scope>NUCLEOTIDE SEQUENCE [LARGE SCALE GENOMIC DNA]</scope>
    <source>
        <strain evidence="6 7">NIVA-CYA 126/8</strain>
    </source>
</reference>
<feature type="coiled-coil region" evidence="2">
    <location>
        <begin position="130"/>
        <end position="161"/>
    </location>
</feature>
<dbReference type="Pfam" id="PF00563">
    <property type="entry name" value="EAL"/>
    <property type="match status" value="1"/>
</dbReference>
<evidence type="ECO:0000256" key="1">
    <source>
        <dbReference type="PROSITE-ProRule" id="PRU00169"/>
    </source>
</evidence>
<dbReference type="SUPFAM" id="SSF141868">
    <property type="entry name" value="EAL domain-like"/>
    <property type="match status" value="1"/>
</dbReference>
<proteinExistence type="predicted"/>
<dbReference type="PROSITE" id="PS50887">
    <property type="entry name" value="GGDEF"/>
    <property type="match status" value="1"/>
</dbReference>
<accession>A0A073CQR0</accession>
<dbReference type="PATRIC" id="fig|388467.6.peg.1183"/>
<dbReference type="EC" id="3.1.1.61" evidence="6"/>
<evidence type="ECO:0000313" key="6">
    <source>
        <dbReference type="EMBL" id="KEI66320.1"/>
    </source>
</evidence>
<dbReference type="RefSeq" id="WP_042152884.1">
    <property type="nucleotide sequence ID" value="NZ_CM002803.1"/>
</dbReference>
<dbReference type="Gene3D" id="3.20.20.450">
    <property type="entry name" value="EAL domain"/>
    <property type="match status" value="1"/>
</dbReference>
<dbReference type="EMBL" id="CM002803">
    <property type="protein sequence ID" value="KEI66320.1"/>
    <property type="molecule type" value="Genomic_DNA"/>
</dbReference>
<dbReference type="SMART" id="SM00052">
    <property type="entry name" value="EAL"/>
    <property type="match status" value="1"/>
</dbReference>
<dbReference type="AlphaFoldDB" id="A0A073CQR0"/>
<dbReference type="Pfam" id="PF00072">
    <property type="entry name" value="Response_reg"/>
    <property type="match status" value="1"/>
</dbReference>
<dbReference type="SMART" id="SM00267">
    <property type="entry name" value="GGDEF"/>
    <property type="match status" value="1"/>
</dbReference>
<dbReference type="Gene3D" id="3.40.50.2300">
    <property type="match status" value="1"/>
</dbReference>
<feature type="domain" description="Response regulatory" evidence="3">
    <location>
        <begin position="12"/>
        <end position="128"/>
    </location>
</feature>
<dbReference type="CDD" id="cd01948">
    <property type="entry name" value="EAL"/>
    <property type="match status" value="1"/>
</dbReference>
<evidence type="ECO:0000259" key="4">
    <source>
        <dbReference type="PROSITE" id="PS50883"/>
    </source>
</evidence>
<dbReference type="InterPro" id="IPR043128">
    <property type="entry name" value="Rev_trsase/Diguanyl_cyclase"/>
</dbReference>
<keyword evidence="7" id="KW-1185">Reference proteome</keyword>
<dbReference type="PANTHER" id="PTHR44757">
    <property type="entry name" value="DIGUANYLATE CYCLASE DGCP"/>
    <property type="match status" value="1"/>
</dbReference>
<feature type="domain" description="EAL" evidence="4">
    <location>
        <begin position="339"/>
        <end position="594"/>
    </location>
</feature>
<dbReference type="InterPro" id="IPR029787">
    <property type="entry name" value="Nucleotide_cyclase"/>
</dbReference>
<evidence type="ECO:0000259" key="5">
    <source>
        <dbReference type="PROSITE" id="PS50887"/>
    </source>
</evidence>
<feature type="domain" description="GGDEF" evidence="5">
    <location>
        <begin position="197"/>
        <end position="330"/>
    </location>
</feature>
<dbReference type="InterPro" id="IPR052155">
    <property type="entry name" value="Biofilm_reg_signaling"/>
</dbReference>
<dbReference type="SUPFAM" id="SSF55073">
    <property type="entry name" value="Nucleotide cyclase"/>
    <property type="match status" value="1"/>
</dbReference>
<keyword evidence="1" id="KW-0597">Phosphoprotein</keyword>
<dbReference type="eggNOG" id="COG5001">
    <property type="taxonomic scope" value="Bacteria"/>
</dbReference>
<evidence type="ECO:0000256" key="2">
    <source>
        <dbReference type="SAM" id="Coils"/>
    </source>
</evidence>
<dbReference type="STRING" id="388467.A19Y_1246"/>
<dbReference type="NCBIfam" id="TIGR00254">
    <property type="entry name" value="GGDEF"/>
    <property type="match status" value="1"/>
</dbReference>
<dbReference type="GeneID" id="77287470"/>
<dbReference type="GO" id="GO:0008984">
    <property type="term" value="F:protein-glutamate methylesterase activity"/>
    <property type="evidence" value="ECO:0007669"/>
    <property type="project" value="UniProtKB-EC"/>
</dbReference>
<dbReference type="PROSITE" id="PS50110">
    <property type="entry name" value="RESPONSE_REGULATORY"/>
    <property type="match status" value="1"/>
</dbReference>
<dbReference type="InterPro" id="IPR000160">
    <property type="entry name" value="GGDEF_dom"/>
</dbReference>
<sequence>MIENQSEISKGNILIVDDNPENLRLLSIMLIRRGYEVRQALNGMIALRAIEIQRPDIVLLDIMMPQIDGYEVCKQIKNNPETADIPVIFLSALDEVQNKIKGFASGGADYITKPFQFDEVLVRVQNQLSLQFARQKIVKLNMELEQRVKERTQELEDVHAQLLKKALYDELTALPNRVLFIRHLELTIKQLQDCPNYLFAVLFLDCDRFKVINDSLGHSVGDQLLVAIAQRLQSIVSNIDILSRFGGDEFAILLRDLTEPEIAIQTAEKIIEVLAEPFSILSYPIYINASIGVAYSQPDYTQPEQILRDVDTAMYRAKSRGISYYQVFDSSMYKNARSFLQLDVDLRTAIKEKQLRVNYQPIVALKTGKIVGFEALVCWEHPQRGLISPNEFIPVAEETGLITEIGNLVLRQAGEQIYCWQQQFSEIPLTVSINLTPRQFTQNNLIAQLDEIVEQTHLNYNCLKLEIKESAIMNNVKGAQIILNQLRERKIQLSLDDFGTGYSSLSYLHSFPVDTLKIDRSFIQELDEDPQQFSLVPVIINIAQKMGMNVIAEGIETAQQLKKLRQLNCDFGQGYFFCAPLNPEQAFKLLLSPPQW</sequence>
<dbReference type="HOGENOM" id="CLU_000445_70_50_3"/>
<dbReference type="Pfam" id="PF00990">
    <property type="entry name" value="GGDEF"/>
    <property type="match status" value="1"/>
</dbReference>
<evidence type="ECO:0000259" key="3">
    <source>
        <dbReference type="PROSITE" id="PS50110"/>
    </source>
</evidence>
<dbReference type="InterPro" id="IPR001633">
    <property type="entry name" value="EAL_dom"/>
</dbReference>
<dbReference type="CDD" id="cd19920">
    <property type="entry name" value="REC_PA4781-like"/>
    <property type="match status" value="1"/>
</dbReference>
<gene>
    <name evidence="6" type="ORF">A19Y_1246</name>
</gene>
<dbReference type="SMART" id="SM00448">
    <property type="entry name" value="REC"/>
    <property type="match status" value="1"/>
</dbReference>
<dbReference type="GO" id="GO:0000160">
    <property type="term" value="P:phosphorelay signal transduction system"/>
    <property type="evidence" value="ECO:0007669"/>
    <property type="project" value="InterPro"/>
</dbReference>
<dbReference type="PROSITE" id="PS50883">
    <property type="entry name" value="EAL"/>
    <property type="match status" value="1"/>
</dbReference>
<keyword evidence="6" id="KW-0378">Hydrolase</keyword>
<dbReference type="PANTHER" id="PTHR44757:SF2">
    <property type="entry name" value="BIOFILM ARCHITECTURE MAINTENANCE PROTEIN MBAA"/>
    <property type="match status" value="1"/>
</dbReference>
<dbReference type="CDD" id="cd01949">
    <property type="entry name" value="GGDEF"/>
    <property type="match status" value="1"/>
</dbReference>
<dbReference type="InterPro" id="IPR001789">
    <property type="entry name" value="Sig_transdc_resp-reg_receiver"/>
</dbReference>
<name>A0A073CQR0_PLAA1</name>
<protein>
    <submittedName>
        <fullName evidence="6">Signal transduction protein</fullName>
        <ecNumber evidence="6">3.1.1.61</ecNumber>
    </submittedName>
</protein>
<dbReference type="InterPro" id="IPR035919">
    <property type="entry name" value="EAL_sf"/>
</dbReference>
<keyword evidence="2" id="KW-0175">Coiled coil</keyword>